<dbReference type="GO" id="GO:0046872">
    <property type="term" value="F:metal ion binding"/>
    <property type="evidence" value="ECO:0007669"/>
    <property type="project" value="UniProtKB-KW"/>
</dbReference>
<evidence type="ECO:0000313" key="5">
    <source>
        <dbReference type="EMBL" id="AZT28467.1"/>
    </source>
</evidence>
<accession>A0A3Q9LQQ7</accession>
<dbReference type="EMBL" id="CP034706">
    <property type="protein sequence ID" value="AZS95027.1"/>
    <property type="molecule type" value="Genomic_DNA"/>
</dbReference>
<dbReference type="GO" id="GO:0016787">
    <property type="term" value="F:hydrolase activity"/>
    <property type="evidence" value="ECO:0007669"/>
    <property type="project" value="UniProtKB-KW"/>
</dbReference>
<evidence type="ECO:0000313" key="4">
    <source>
        <dbReference type="EMBL" id="AZT11597.1"/>
    </source>
</evidence>
<dbReference type="EMBL" id="CP034705">
    <property type="protein sequence ID" value="AZT03256.1"/>
    <property type="molecule type" value="Genomic_DNA"/>
</dbReference>
<reference evidence="4" key="1">
    <citation type="submission" date="2018-12" db="EMBL/GenBank/DDBJ databases">
        <title>Complete genome sequences of twenty non-typhoidal Salmonella isolates from Rwanda.</title>
        <authorList>
            <person name="Byukusenge M."/>
            <person name="Li L."/>
            <person name="Subhashinie K."/>
            <person name="Nzayirambaho M."/>
            <person name="Kuchipudi S.V."/>
            <person name="Jayarao B.M."/>
        </authorList>
    </citation>
    <scope>NUCLEOTIDE SEQUENCE</scope>
    <source>
        <strain evidence="5">RSE02</strain>
        <strain evidence="4">RSE08</strain>
        <strain evidence="2">RSE28</strain>
        <strain evidence="3">RSE29</strain>
    </source>
</reference>
<keyword evidence="1" id="KW-0479">Metal-binding</keyword>
<dbReference type="EMBL" id="CP034718">
    <property type="protein sequence ID" value="AZT11597.1"/>
    <property type="molecule type" value="Genomic_DNA"/>
</dbReference>
<organism evidence="4">
    <name type="scientific">Salmonella enterica subsp. enterica serovar Moero</name>
    <dbReference type="NCBI Taxonomy" id="2500154"/>
    <lineage>
        <taxon>Bacteria</taxon>
        <taxon>Pseudomonadati</taxon>
        <taxon>Pseudomonadota</taxon>
        <taxon>Gammaproteobacteria</taxon>
        <taxon>Enterobacterales</taxon>
        <taxon>Enterobacteriaceae</taxon>
        <taxon>Salmonella</taxon>
    </lineage>
</organism>
<dbReference type="Pfam" id="PF12710">
    <property type="entry name" value="HAD"/>
    <property type="match status" value="1"/>
</dbReference>
<evidence type="ECO:0000256" key="1">
    <source>
        <dbReference type="ARBA" id="ARBA00022723"/>
    </source>
</evidence>
<dbReference type="InterPro" id="IPR023214">
    <property type="entry name" value="HAD_sf"/>
</dbReference>
<evidence type="ECO:0000313" key="2">
    <source>
        <dbReference type="EMBL" id="AZS95027.1"/>
    </source>
</evidence>
<keyword evidence="4" id="KW-0378">Hydrolase</keyword>
<protein>
    <submittedName>
        <fullName evidence="4">Haloacid dehalogenase-like hydrolase</fullName>
    </submittedName>
</protein>
<gene>
    <name evidence="5" type="ORF">ELZ69_08580</name>
    <name evidence="4" type="ORF">ELZ75_08590</name>
    <name evidence="2" type="ORF">ELZ95_08580</name>
    <name evidence="3" type="ORF">ELZ96_08590</name>
</gene>
<proteinExistence type="predicted"/>
<evidence type="ECO:0000313" key="3">
    <source>
        <dbReference type="EMBL" id="AZT03256.1"/>
    </source>
</evidence>
<dbReference type="InterPro" id="IPR036412">
    <property type="entry name" value="HAD-like_sf"/>
</dbReference>
<name>A0A3Q9LQQ7_SALET</name>
<dbReference type="SUPFAM" id="SSF56784">
    <property type="entry name" value="HAD-like"/>
    <property type="match status" value="1"/>
</dbReference>
<dbReference type="AlphaFoldDB" id="A0A3Q9LQQ7"/>
<sequence>MFKHVYVDLCDTLIKGNTTFMFLDSFFTHNHNRYYWFYRKISSSFIMRAIFKLLFTAKIDLNRRIAIRFLNGYSRNSLKIHVQWMLANNLFIKNKELADVIQLAKNKQIPVTIISASLDFIVEVIASHLSLNYFCSQLVYKNELCQGVIIDDLLFSKNKIFDEIEKDAVSYCFISDNIQDVEILKLCSHGYGVPTLKNEKVFIKNGIEFINYDKLINMIKMDDYERV</sequence>
<dbReference type="Gene3D" id="3.40.50.1000">
    <property type="entry name" value="HAD superfamily/HAD-like"/>
    <property type="match status" value="1"/>
</dbReference>
<dbReference type="Gene3D" id="1.20.1440.100">
    <property type="entry name" value="SG protein - dephosphorylation function"/>
    <property type="match status" value="1"/>
</dbReference>
<dbReference type="EMBL" id="CP034722">
    <property type="protein sequence ID" value="AZT28467.1"/>
    <property type="molecule type" value="Genomic_DNA"/>
</dbReference>